<evidence type="ECO:0000259" key="3">
    <source>
        <dbReference type="Pfam" id="PF13514"/>
    </source>
</evidence>
<dbReference type="InterPro" id="IPR027417">
    <property type="entry name" value="P-loop_NTPase"/>
</dbReference>
<reference evidence="4 5" key="1">
    <citation type="submission" date="2017-02" db="EMBL/GenBank/DDBJ databases">
        <authorList>
            <person name="Peterson S.W."/>
        </authorList>
    </citation>
    <scope>NUCLEOTIDE SEQUENCE [LARGE SCALE GENOMIC DNA]</scope>
    <source>
        <strain evidence="4 5">ATCC BAA-1030</strain>
    </source>
</reference>
<dbReference type="SUPFAM" id="SSF52540">
    <property type="entry name" value="P-loop containing nucleoside triphosphate hydrolases"/>
    <property type="match status" value="2"/>
</dbReference>
<evidence type="ECO:0000256" key="1">
    <source>
        <dbReference type="SAM" id="Coils"/>
    </source>
</evidence>
<dbReference type="OrthoDB" id="9764467at2"/>
<dbReference type="PANTHER" id="PTHR41259:SF1">
    <property type="entry name" value="DOUBLE-STRAND BREAK REPAIR RAD50 ATPASE, PUTATIVE-RELATED"/>
    <property type="match status" value="1"/>
</dbReference>
<proteinExistence type="predicted"/>
<dbReference type="InterPro" id="IPR038734">
    <property type="entry name" value="YhaN_AAA"/>
</dbReference>
<keyword evidence="2" id="KW-0472">Membrane</keyword>
<keyword evidence="2" id="KW-0812">Transmembrane</keyword>
<feature type="transmembrane region" description="Helical" evidence="2">
    <location>
        <begin position="318"/>
        <end position="337"/>
    </location>
</feature>
<feature type="domain" description="YhaN AAA" evidence="3">
    <location>
        <begin position="1"/>
        <end position="199"/>
    </location>
</feature>
<organism evidence="4 5">
    <name type="scientific">Pilibacter termitis</name>
    <dbReference type="NCBI Taxonomy" id="263852"/>
    <lineage>
        <taxon>Bacteria</taxon>
        <taxon>Bacillati</taxon>
        <taxon>Bacillota</taxon>
        <taxon>Bacilli</taxon>
        <taxon>Lactobacillales</taxon>
        <taxon>Enterococcaceae</taxon>
        <taxon>Pilibacter</taxon>
    </lineage>
</organism>
<feature type="transmembrane region" description="Helical" evidence="2">
    <location>
        <begin position="343"/>
        <end position="361"/>
    </location>
</feature>
<evidence type="ECO:0000313" key="4">
    <source>
        <dbReference type="EMBL" id="SKA08600.1"/>
    </source>
</evidence>
<gene>
    <name evidence="4" type="ORF">SAMN02745116_02369</name>
</gene>
<name>A0A1T4QXW7_9ENTE</name>
<dbReference type="RefSeq" id="WP_078808267.1">
    <property type="nucleotide sequence ID" value="NZ_FUXI01000035.1"/>
</dbReference>
<dbReference type="Gene3D" id="3.40.50.300">
    <property type="entry name" value="P-loop containing nucleotide triphosphate hydrolases"/>
    <property type="match status" value="2"/>
</dbReference>
<accession>A0A1T4QXW7</accession>
<keyword evidence="5" id="KW-1185">Reference proteome</keyword>
<evidence type="ECO:0000313" key="5">
    <source>
        <dbReference type="Proteomes" id="UP000190328"/>
    </source>
</evidence>
<sequence length="641" mass="74980">MKIKRIEITGFGKIHQQTFEFSPNNQLIFGENETGKSTIFQFIESMLFGFEKRIASRRDYTPKHYAGSFGGRMTFERDGKEYRLERFREENKGAATLFFPDGQTGDEQDLQRVLMPLNRELFRQIFCFHQEQLRDFQTIDEANLNRQLVSLGLSGSASLMKAQESANKRAEELFKPRGMNPEINQQLRELNELSSNIYALEKEQESFRGVLAQLQETKERVAQLTEEERYLKAEIADLQAILSEKKVKSQVINEMQQEQEVDVLAFQTFQEAIREANIEKGRITEKIARIHQELDEIEQKFPTIVNSRRRAEKKASKLGVYALVLSFVLSVICFLFLNGVGKFVGFPLIILGIIAFLFVGMKNQRNSFPLAKKKWEELVAELDFFNEEGREIEERLAKITRDEQRYLSQPKNISRITREAKRENADNEFLEMEQVLSEKQETQARIEHQLRNLHYEMQELLFEQARLEKNGSLDELLQKRSSLQEKVLFLVKQYAKEKTRVQLIANLLGELSVHQLPNLLEKASEYFAILTSGHYKKVFFEQKLCVEKQDGERFELISLSTGTRDQLMMSLRFAFLSLQDLPISPVIIDDGWLNYDRKRKEALGELFRQFGKENQILLFSSDERMREIYQAKGERVEHLQH</sequence>
<dbReference type="Pfam" id="PF13514">
    <property type="entry name" value="AAA_27"/>
    <property type="match status" value="1"/>
</dbReference>
<evidence type="ECO:0000256" key="2">
    <source>
        <dbReference type="SAM" id="Phobius"/>
    </source>
</evidence>
<keyword evidence="2" id="KW-1133">Transmembrane helix</keyword>
<dbReference type="STRING" id="263852.SAMN02745116_02369"/>
<feature type="coiled-coil region" evidence="1">
    <location>
        <begin position="183"/>
        <end position="241"/>
    </location>
</feature>
<dbReference type="AlphaFoldDB" id="A0A1T4QXW7"/>
<keyword evidence="1" id="KW-0175">Coiled coil</keyword>
<feature type="coiled-coil region" evidence="1">
    <location>
        <begin position="382"/>
        <end position="493"/>
    </location>
</feature>
<protein>
    <submittedName>
        <fullName evidence="4">AAA domain-containing protein</fullName>
    </submittedName>
</protein>
<dbReference type="PANTHER" id="PTHR41259">
    <property type="entry name" value="DOUBLE-STRAND BREAK REPAIR RAD50 ATPASE, PUTATIVE-RELATED"/>
    <property type="match status" value="1"/>
</dbReference>
<dbReference type="Proteomes" id="UP000190328">
    <property type="component" value="Unassembled WGS sequence"/>
</dbReference>
<dbReference type="EMBL" id="FUXI01000035">
    <property type="protein sequence ID" value="SKA08600.1"/>
    <property type="molecule type" value="Genomic_DNA"/>
</dbReference>